<dbReference type="Gene3D" id="3.40.50.12580">
    <property type="match status" value="1"/>
</dbReference>
<accession>A0A8G1ZCW4</accession>
<dbReference type="Proteomes" id="UP000291572">
    <property type="component" value="Unassembled WGS sequence"/>
</dbReference>
<dbReference type="InterPro" id="IPR043148">
    <property type="entry name" value="TagF_C"/>
</dbReference>
<protein>
    <submittedName>
        <fullName evidence="1">Uncharacterized protein</fullName>
    </submittedName>
</protein>
<proteinExistence type="predicted"/>
<reference evidence="1 2" key="1">
    <citation type="submission" date="2019-02" db="EMBL/GenBank/DDBJ databases">
        <authorList>
            <person name="Feng G."/>
        </authorList>
    </citation>
    <scope>NUCLEOTIDE SEQUENCE [LARGE SCALE GENOMIC DNA]</scope>
    <source>
        <strain evidence="1 2">CCTCC AB 2011146</strain>
    </source>
</reference>
<dbReference type="OrthoDB" id="8437129at2"/>
<organism evidence="1 2">
    <name type="scientific">Sphingobium cupriresistens</name>
    <dbReference type="NCBI Taxonomy" id="1132417"/>
    <lineage>
        <taxon>Bacteria</taxon>
        <taxon>Pseudomonadati</taxon>
        <taxon>Pseudomonadota</taxon>
        <taxon>Alphaproteobacteria</taxon>
        <taxon>Sphingomonadales</taxon>
        <taxon>Sphingomonadaceae</taxon>
        <taxon>Sphingobium</taxon>
    </lineage>
</organism>
<evidence type="ECO:0000313" key="2">
    <source>
        <dbReference type="Proteomes" id="UP000291572"/>
    </source>
</evidence>
<dbReference type="AlphaFoldDB" id="A0A8G1ZCW4"/>
<dbReference type="RefSeq" id="WP_129927641.1">
    <property type="nucleotide sequence ID" value="NZ_SEOO01000060.1"/>
</dbReference>
<dbReference type="EMBL" id="SEOO01000060">
    <property type="protein sequence ID" value="RYM06396.1"/>
    <property type="molecule type" value="Genomic_DNA"/>
</dbReference>
<name>A0A8G1ZCW4_9SPHN</name>
<sequence length="394" mass="44593">MTKRILFLFNHDAAHQAAHIAGIAGHLAQNAPSIQVVVACGTQAIQRTVASIIPATAHANIEWVQLQVPRSAARWLEPLNSVAPMMRLARLHYNLDLFASVDLLVSTERTCLRIKHRLGERGPLFAYVPHGSGDRNVAYHPDLAHFDLLLLSGPKLVDEMVRHGITSAEKCRVIGYPKFDTIDPALRKRFFANDLPVFLYNPHFDPHLSSWYSMGNSVLDYFYRNQDRFNLIVAPHVMLFRKKIHYSLEYRTLKVRPEIDERYRSASNIIIDLDSPNLFDMSYTMAADAYIGDVSSQVYEFLLHRGACYFLDPLGRPATGPAERYEFWRNGEVSYGSAELATRVPLWQESAASHLAEQDRLFAYTMDYQPGRSASERGAEALAIYLGERLAAAR</sequence>
<comment type="caution">
    <text evidence="1">The sequence shown here is derived from an EMBL/GenBank/DDBJ whole genome shotgun (WGS) entry which is preliminary data.</text>
</comment>
<gene>
    <name evidence="1" type="ORF">EWH12_20245</name>
</gene>
<evidence type="ECO:0000313" key="1">
    <source>
        <dbReference type="EMBL" id="RYM06396.1"/>
    </source>
</evidence>